<feature type="region of interest" description="Disordered" evidence="1">
    <location>
        <begin position="1"/>
        <end position="132"/>
    </location>
</feature>
<comment type="caution">
    <text evidence="2">The sequence shown here is derived from an EMBL/GenBank/DDBJ whole genome shotgun (WGS) entry which is preliminary data.</text>
</comment>
<dbReference type="InterPro" id="IPR038794">
    <property type="entry name" value="LIAT1"/>
</dbReference>
<evidence type="ECO:0000256" key="1">
    <source>
        <dbReference type="SAM" id="MobiDB-lite"/>
    </source>
</evidence>
<organism evidence="2 3">
    <name type="scientific">Stylophora pistillata</name>
    <name type="common">Smooth cauliflower coral</name>
    <dbReference type="NCBI Taxonomy" id="50429"/>
    <lineage>
        <taxon>Eukaryota</taxon>
        <taxon>Metazoa</taxon>
        <taxon>Cnidaria</taxon>
        <taxon>Anthozoa</taxon>
        <taxon>Hexacorallia</taxon>
        <taxon>Scleractinia</taxon>
        <taxon>Astrocoeniina</taxon>
        <taxon>Pocilloporidae</taxon>
        <taxon>Stylophora</taxon>
    </lineage>
</organism>
<dbReference type="AlphaFoldDB" id="A0A2B4SQS4"/>
<reference evidence="3" key="1">
    <citation type="journal article" date="2017" name="bioRxiv">
        <title>Comparative analysis of the genomes of Stylophora pistillata and Acropora digitifera provides evidence for extensive differences between species of corals.</title>
        <authorList>
            <person name="Voolstra C.R."/>
            <person name="Li Y."/>
            <person name="Liew Y.J."/>
            <person name="Baumgarten S."/>
            <person name="Zoccola D."/>
            <person name="Flot J.-F."/>
            <person name="Tambutte S."/>
            <person name="Allemand D."/>
            <person name="Aranda M."/>
        </authorList>
    </citation>
    <scope>NUCLEOTIDE SEQUENCE [LARGE SCALE GENOMIC DNA]</scope>
</reference>
<accession>A0A2B4SQS4</accession>
<dbReference type="Proteomes" id="UP000225706">
    <property type="component" value="Unassembled WGS sequence"/>
</dbReference>
<feature type="compositionally biased region" description="Basic and acidic residues" evidence="1">
    <location>
        <begin position="120"/>
        <end position="132"/>
    </location>
</feature>
<sequence>MPTQSKKSVSITPTDRPAKPKKKNKKESSRNSRNSFSKTTTSGVDNSSEGTHRKSRTKSRSDTSDVTEGKVASDISSKSFSSRTENTSSSNWRTSSSDGRSTSSCGENVGSTTGVNSGLDTRDSEVNNVTKRSELTRVNESLRWDLTDCDDPDEEEERLRIYKLHRRKRYLNFFHKRSGGEGQSSQFYG</sequence>
<dbReference type="PANTHER" id="PTHR36474:SF1">
    <property type="entry name" value="PROTEIN LIAT1"/>
    <property type="match status" value="1"/>
</dbReference>
<dbReference type="PANTHER" id="PTHR36474">
    <property type="entry name" value="PROTEIN LIAT1"/>
    <property type="match status" value="1"/>
</dbReference>
<name>A0A2B4SQS4_STYPI</name>
<feature type="compositionally biased region" description="Low complexity" evidence="1">
    <location>
        <begin position="31"/>
        <end position="42"/>
    </location>
</feature>
<dbReference type="EMBL" id="LSMT01000032">
    <property type="protein sequence ID" value="PFX31716.1"/>
    <property type="molecule type" value="Genomic_DNA"/>
</dbReference>
<keyword evidence="3" id="KW-1185">Reference proteome</keyword>
<evidence type="ECO:0000313" key="2">
    <source>
        <dbReference type="EMBL" id="PFX31716.1"/>
    </source>
</evidence>
<feature type="compositionally biased region" description="Polar residues" evidence="1">
    <location>
        <begin position="105"/>
        <end position="119"/>
    </location>
</feature>
<proteinExistence type="predicted"/>
<feature type="compositionally biased region" description="Polar residues" evidence="1">
    <location>
        <begin position="1"/>
        <end position="13"/>
    </location>
</feature>
<gene>
    <name evidence="2" type="ORF">AWC38_SpisGene3484</name>
</gene>
<evidence type="ECO:0000313" key="3">
    <source>
        <dbReference type="Proteomes" id="UP000225706"/>
    </source>
</evidence>
<protein>
    <submittedName>
        <fullName evidence="2">Uncharacterized protein C17orf97-like</fullName>
    </submittedName>
</protein>
<feature type="compositionally biased region" description="Low complexity" evidence="1">
    <location>
        <begin position="76"/>
        <end position="104"/>
    </location>
</feature>